<evidence type="ECO:0000256" key="2">
    <source>
        <dbReference type="ARBA" id="ARBA00005402"/>
    </source>
</evidence>
<evidence type="ECO:0000256" key="5">
    <source>
        <dbReference type="ARBA" id="ARBA00023136"/>
    </source>
</evidence>
<dbReference type="PANTHER" id="PTHR21257:SF52">
    <property type="entry name" value="DELTA(14)-STEROL REDUCTASE TM7SF2"/>
    <property type="match status" value="1"/>
</dbReference>
<comment type="caution">
    <text evidence="6">Lacks conserved residue(s) required for the propagation of feature annotation.</text>
</comment>
<keyword evidence="6" id="KW-0560">Oxidoreductase</keyword>
<keyword evidence="6" id="KW-1207">Sterol metabolism</keyword>
<sequence length="135" mass="14778">MAGKAENKVAEKKAAFAPAEAFQKHGYEFFGPPGTFILIIVLPILIYIFPFICNDISGCPAPSLLHPSTLVLDTLKREVGWPENGLRGLYDGQVTLYVLGYYLLLLVLQIVLPGQEVDGVVLAGGGRHKYKFNSE</sequence>
<dbReference type="PANTHER" id="PTHR21257">
    <property type="entry name" value="DELTA(14)-STEROL REDUCTASE"/>
    <property type="match status" value="1"/>
</dbReference>
<evidence type="ECO:0000313" key="7">
    <source>
        <dbReference type="EMBL" id="QSS64642.1"/>
    </source>
</evidence>
<gene>
    <name evidence="7" type="primary">ERG24</name>
    <name evidence="7" type="ORF">I7I51_01711</name>
</gene>
<dbReference type="VEuPathDB" id="FungiDB:I7I51_01711"/>
<keyword evidence="6" id="KW-0752">Steroid biosynthesis</keyword>
<keyword evidence="6" id="KW-0443">Lipid metabolism</keyword>
<dbReference type="GO" id="GO:0050613">
    <property type="term" value="F:Delta14-sterol reductase activity"/>
    <property type="evidence" value="ECO:0007669"/>
    <property type="project" value="TreeGrafter"/>
</dbReference>
<comment type="similarity">
    <text evidence="2 6">Belongs to the ERG4/ERG24 family.</text>
</comment>
<dbReference type="GO" id="GO:0006696">
    <property type="term" value="P:ergosterol biosynthetic process"/>
    <property type="evidence" value="ECO:0007669"/>
    <property type="project" value="TreeGrafter"/>
</dbReference>
<dbReference type="InterPro" id="IPR001171">
    <property type="entry name" value="ERG24_DHCR-like"/>
</dbReference>
<comment type="subcellular location">
    <subcellularLocation>
        <location evidence="1">Membrane</location>
        <topology evidence="1">Multi-pass membrane protein</topology>
    </subcellularLocation>
</comment>
<keyword evidence="3 6" id="KW-0812">Transmembrane</keyword>
<evidence type="ECO:0000256" key="4">
    <source>
        <dbReference type="ARBA" id="ARBA00022989"/>
    </source>
</evidence>
<protein>
    <recommendedName>
        <fullName evidence="6">Delta(14)-sterol reductase</fullName>
    </recommendedName>
    <alternativeName>
        <fullName evidence="6">C-14 sterol reductase</fullName>
    </alternativeName>
    <alternativeName>
        <fullName evidence="6">Sterol C14-reductase</fullName>
    </alternativeName>
</protein>
<accession>A0A8A1MJA4</accession>
<keyword evidence="6" id="KW-0753">Steroid metabolism</keyword>
<dbReference type="AlphaFoldDB" id="A0A8A1MJA4"/>
<dbReference type="EMBL" id="CP069114">
    <property type="protein sequence ID" value="QSS64642.1"/>
    <property type="molecule type" value="Genomic_DNA"/>
</dbReference>
<dbReference type="Pfam" id="PF01222">
    <property type="entry name" value="ERG4_ERG24"/>
    <property type="match status" value="1"/>
</dbReference>
<proteinExistence type="inferred from homology"/>
<feature type="transmembrane region" description="Helical" evidence="6">
    <location>
        <begin position="94"/>
        <end position="112"/>
    </location>
</feature>
<reference evidence="7" key="1">
    <citation type="submission" date="2021-01" db="EMBL/GenBank/DDBJ databases">
        <title>Chromosome-level genome assembly of a human fungal pathogen reveals clustering of transcriptionally co-regulated genes.</title>
        <authorList>
            <person name="Voorhies M."/>
            <person name="Cohen S."/>
            <person name="Shea T.P."/>
            <person name="Petrus S."/>
            <person name="Munoz J.F."/>
            <person name="Poplawski S."/>
            <person name="Goldman W.E."/>
            <person name="Michael T."/>
            <person name="Cuomo C.A."/>
            <person name="Sil A."/>
            <person name="Beyhan S."/>
        </authorList>
    </citation>
    <scope>NUCLEOTIDE SEQUENCE</scope>
    <source>
        <strain evidence="7">WU24</strain>
    </source>
</reference>
<evidence type="ECO:0000256" key="6">
    <source>
        <dbReference type="RuleBase" id="RU369120"/>
    </source>
</evidence>
<evidence type="ECO:0000256" key="1">
    <source>
        <dbReference type="ARBA" id="ARBA00004141"/>
    </source>
</evidence>
<keyword evidence="6" id="KW-0444">Lipid biosynthesis</keyword>
<keyword evidence="4 6" id="KW-1133">Transmembrane helix</keyword>
<dbReference type="Proteomes" id="UP000663671">
    <property type="component" value="Chromosome 1"/>
</dbReference>
<dbReference type="GO" id="GO:0005789">
    <property type="term" value="C:endoplasmic reticulum membrane"/>
    <property type="evidence" value="ECO:0007669"/>
    <property type="project" value="TreeGrafter"/>
</dbReference>
<feature type="transmembrane region" description="Helical" evidence="6">
    <location>
        <begin position="34"/>
        <end position="53"/>
    </location>
</feature>
<organism evidence="7 8">
    <name type="scientific">Ajellomyces capsulatus</name>
    <name type="common">Darling's disease fungus</name>
    <name type="synonym">Histoplasma capsulatum</name>
    <dbReference type="NCBI Taxonomy" id="5037"/>
    <lineage>
        <taxon>Eukaryota</taxon>
        <taxon>Fungi</taxon>
        <taxon>Dikarya</taxon>
        <taxon>Ascomycota</taxon>
        <taxon>Pezizomycotina</taxon>
        <taxon>Eurotiomycetes</taxon>
        <taxon>Eurotiomycetidae</taxon>
        <taxon>Onygenales</taxon>
        <taxon>Ajellomycetaceae</taxon>
        <taxon>Histoplasma</taxon>
    </lineage>
</organism>
<keyword evidence="5 6" id="KW-0472">Membrane</keyword>
<evidence type="ECO:0000313" key="8">
    <source>
        <dbReference type="Proteomes" id="UP000663671"/>
    </source>
</evidence>
<name>A0A8A1MJA4_AJECA</name>
<dbReference type="OrthoDB" id="10262235at2759"/>
<keyword evidence="6" id="KW-0756">Sterol biosynthesis</keyword>
<evidence type="ECO:0000256" key="3">
    <source>
        <dbReference type="ARBA" id="ARBA00022692"/>
    </source>
</evidence>